<evidence type="ECO:0000313" key="3">
    <source>
        <dbReference type="Proteomes" id="UP001597188"/>
    </source>
</evidence>
<protein>
    <submittedName>
        <fullName evidence="2">Type II toxin-antitoxin system HicB family antitoxin</fullName>
    </submittedName>
</protein>
<proteinExistence type="predicted"/>
<feature type="domain" description="HicB-like antitoxin of toxin-antitoxin system" evidence="1">
    <location>
        <begin position="7"/>
        <end position="105"/>
    </location>
</feature>
<dbReference type="SUPFAM" id="SSF143100">
    <property type="entry name" value="TTHA1013/TTHA0281-like"/>
    <property type="match status" value="1"/>
</dbReference>
<dbReference type="RefSeq" id="WP_137635835.1">
    <property type="nucleotide sequence ID" value="NZ_BJDL01000027.1"/>
</dbReference>
<gene>
    <name evidence="2" type="ORF">ACFQ5L_08725</name>
</gene>
<evidence type="ECO:0000259" key="1">
    <source>
        <dbReference type="Pfam" id="PF15919"/>
    </source>
</evidence>
<dbReference type="InterPro" id="IPR035069">
    <property type="entry name" value="TTHA1013/TTHA0281-like"/>
</dbReference>
<keyword evidence="3" id="KW-1185">Reference proteome</keyword>
<comment type="caution">
    <text evidence="2">The sequence shown here is derived from an EMBL/GenBank/DDBJ whole genome shotgun (WGS) entry which is preliminary data.</text>
</comment>
<dbReference type="Gene3D" id="3.30.160.250">
    <property type="match status" value="1"/>
</dbReference>
<dbReference type="Pfam" id="PF15919">
    <property type="entry name" value="HicB_lk_antitox"/>
    <property type="match status" value="1"/>
</dbReference>
<dbReference type="Proteomes" id="UP001597188">
    <property type="component" value="Unassembled WGS sequence"/>
</dbReference>
<name>A0ABW4C2H9_9LACO</name>
<sequence>MKKKVVYPIVAEEFNDEDGHYYVASSPNLPGMVTQGDTLNELAVQAEDAIATILEEGHYPEVQDPADWKLNDNERVMFIAVDMQQYLAEKAKTVRRNISMPKYISDLARENRINVSQVATDAIKAQLGL</sequence>
<accession>A0ABW4C2H9</accession>
<dbReference type="EMBL" id="JBHTOJ010000018">
    <property type="protein sequence ID" value="MFD1421038.1"/>
    <property type="molecule type" value="Genomic_DNA"/>
</dbReference>
<dbReference type="InterPro" id="IPR031807">
    <property type="entry name" value="HicB-like"/>
</dbReference>
<evidence type="ECO:0000313" key="2">
    <source>
        <dbReference type="EMBL" id="MFD1421038.1"/>
    </source>
</evidence>
<organism evidence="2 3">
    <name type="scientific">Lactiplantibacillus songbeiensis</name>
    <dbReference type="NCBI Taxonomy" id="2559920"/>
    <lineage>
        <taxon>Bacteria</taxon>
        <taxon>Bacillati</taxon>
        <taxon>Bacillota</taxon>
        <taxon>Bacilli</taxon>
        <taxon>Lactobacillales</taxon>
        <taxon>Lactobacillaceae</taxon>
        <taxon>Lactiplantibacillus</taxon>
    </lineage>
</organism>
<reference evidence="3" key="1">
    <citation type="journal article" date="2019" name="Int. J. Syst. Evol. Microbiol.">
        <title>The Global Catalogue of Microorganisms (GCM) 10K type strain sequencing project: providing services to taxonomists for standard genome sequencing and annotation.</title>
        <authorList>
            <consortium name="The Broad Institute Genomics Platform"/>
            <consortium name="The Broad Institute Genome Sequencing Center for Infectious Disease"/>
            <person name="Wu L."/>
            <person name="Ma J."/>
        </authorList>
    </citation>
    <scope>NUCLEOTIDE SEQUENCE [LARGE SCALE GENOMIC DNA]</scope>
    <source>
        <strain evidence="3">CCM 8931</strain>
    </source>
</reference>